<gene>
    <name evidence="2" type="ORF">E5A74_04100</name>
</gene>
<dbReference type="OrthoDB" id="7595918at2"/>
<name>A0A4V3QXG4_9SPHN</name>
<dbReference type="EMBL" id="SRXU01000001">
    <property type="protein sequence ID" value="TGX46342.1"/>
    <property type="molecule type" value="Genomic_DNA"/>
</dbReference>
<sequence length="284" mass="31222">MIARLAALATLVALALVPLPAGAQDAGATGRWANGEPFRYHYFVTFWRASPPGTTLGETPDEAARGRIFPAEIDYQSDAVPRAQAALFARKARLAVDALLAQPSLREIRGFSLRPRIRIDRFRSGRFSASVSIFVTDLRLALPTTVRSEGGYFTPDQPAAEIRVKINSLLDWNLEDPETLGSYNGTPVAIAKTEPFVYVTANGRTPIVPGDTPRQSKQIYNMDFYDAALPPTRVQYVAARAFYGSWHRGLWDGTAPPTGKVGRMVAAILMVDWRDLVRRMEAAG</sequence>
<accession>A0A4V3QXG4</accession>
<evidence type="ECO:0008006" key="4">
    <source>
        <dbReference type="Google" id="ProtNLM"/>
    </source>
</evidence>
<dbReference type="AlphaFoldDB" id="A0A4V3QXG4"/>
<organism evidence="2 3">
    <name type="scientific">Sphingomonas naasensis</name>
    <dbReference type="NCBI Taxonomy" id="1344951"/>
    <lineage>
        <taxon>Bacteria</taxon>
        <taxon>Pseudomonadati</taxon>
        <taxon>Pseudomonadota</taxon>
        <taxon>Alphaproteobacteria</taxon>
        <taxon>Sphingomonadales</taxon>
        <taxon>Sphingomonadaceae</taxon>
        <taxon>Sphingomonas</taxon>
    </lineage>
</organism>
<evidence type="ECO:0000256" key="1">
    <source>
        <dbReference type="SAM" id="SignalP"/>
    </source>
</evidence>
<evidence type="ECO:0000313" key="2">
    <source>
        <dbReference type="EMBL" id="TGX46342.1"/>
    </source>
</evidence>
<dbReference type="Proteomes" id="UP000309848">
    <property type="component" value="Unassembled WGS sequence"/>
</dbReference>
<feature type="chain" id="PRO_5020567319" description="DUF3108 domain-containing protein" evidence="1">
    <location>
        <begin position="24"/>
        <end position="284"/>
    </location>
</feature>
<dbReference type="RefSeq" id="WP_135982954.1">
    <property type="nucleotide sequence ID" value="NZ_JAASQM010000001.1"/>
</dbReference>
<keyword evidence="1" id="KW-0732">Signal</keyword>
<comment type="caution">
    <text evidence="2">The sequence shown here is derived from an EMBL/GenBank/DDBJ whole genome shotgun (WGS) entry which is preliminary data.</text>
</comment>
<keyword evidence="3" id="KW-1185">Reference proteome</keyword>
<proteinExistence type="predicted"/>
<protein>
    <recommendedName>
        <fullName evidence="4">DUF3108 domain-containing protein</fullName>
    </recommendedName>
</protein>
<reference evidence="2 3" key="1">
    <citation type="submission" date="2019-04" db="EMBL/GenBank/DDBJ databases">
        <title>Sphingomonas psychrotolerans sp. nov., isolated from soil in the Tianshan Mountains, Xinjiang, China.</title>
        <authorList>
            <person name="Luo Y."/>
            <person name="Sheng H."/>
        </authorList>
    </citation>
    <scope>NUCLEOTIDE SEQUENCE [LARGE SCALE GENOMIC DNA]</scope>
    <source>
        <strain evidence="2 3">KIS18-15</strain>
    </source>
</reference>
<feature type="signal peptide" evidence="1">
    <location>
        <begin position="1"/>
        <end position="23"/>
    </location>
</feature>
<evidence type="ECO:0000313" key="3">
    <source>
        <dbReference type="Proteomes" id="UP000309848"/>
    </source>
</evidence>